<keyword evidence="1" id="KW-1133">Transmembrane helix</keyword>
<evidence type="ECO:0000256" key="1">
    <source>
        <dbReference type="SAM" id="Phobius"/>
    </source>
</evidence>
<feature type="transmembrane region" description="Helical" evidence="1">
    <location>
        <begin position="12"/>
        <end position="35"/>
    </location>
</feature>
<protein>
    <submittedName>
        <fullName evidence="2">Uncharacterized protein</fullName>
    </submittedName>
</protein>
<reference evidence="2" key="1">
    <citation type="submission" date="2014-09" db="EMBL/GenBank/DDBJ databases">
        <authorList>
            <person name="Magalhaes I.L.F."/>
            <person name="Oliveira U."/>
            <person name="Santos F.R."/>
            <person name="Vidigal T.H.D.A."/>
            <person name="Brescovit A.D."/>
            <person name="Santos A.J."/>
        </authorList>
    </citation>
    <scope>NUCLEOTIDE SEQUENCE</scope>
    <source>
        <tissue evidence="2">Shoot tissue taken approximately 20 cm above the soil surface</tissue>
    </source>
</reference>
<keyword evidence="1" id="KW-0472">Membrane</keyword>
<keyword evidence="1" id="KW-0812">Transmembrane</keyword>
<sequence length="50" mass="5606">MRSCFPHHDQLHCFVASPLSNAWIIIIVSTTLFYARASFNHSCLSLGPSK</sequence>
<accession>A0A0A8Z7Y4</accession>
<reference evidence="2" key="2">
    <citation type="journal article" date="2015" name="Data Brief">
        <title>Shoot transcriptome of the giant reed, Arundo donax.</title>
        <authorList>
            <person name="Barrero R.A."/>
            <person name="Guerrero F.D."/>
            <person name="Moolhuijzen P."/>
            <person name="Goolsby J.A."/>
            <person name="Tidwell J."/>
            <person name="Bellgard S.E."/>
            <person name="Bellgard M.I."/>
        </authorList>
    </citation>
    <scope>NUCLEOTIDE SEQUENCE</scope>
    <source>
        <tissue evidence="2">Shoot tissue taken approximately 20 cm above the soil surface</tissue>
    </source>
</reference>
<name>A0A0A8Z7Y4_ARUDO</name>
<evidence type="ECO:0000313" key="2">
    <source>
        <dbReference type="EMBL" id="JAD33783.1"/>
    </source>
</evidence>
<dbReference type="EMBL" id="GBRH01264112">
    <property type="protein sequence ID" value="JAD33783.1"/>
    <property type="molecule type" value="Transcribed_RNA"/>
</dbReference>
<organism evidence="2">
    <name type="scientific">Arundo donax</name>
    <name type="common">Giant reed</name>
    <name type="synonym">Donax arundinaceus</name>
    <dbReference type="NCBI Taxonomy" id="35708"/>
    <lineage>
        <taxon>Eukaryota</taxon>
        <taxon>Viridiplantae</taxon>
        <taxon>Streptophyta</taxon>
        <taxon>Embryophyta</taxon>
        <taxon>Tracheophyta</taxon>
        <taxon>Spermatophyta</taxon>
        <taxon>Magnoliopsida</taxon>
        <taxon>Liliopsida</taxon>
        <taxon>Poales</taxon>
        <taxon>Poaceae</taxon>
        <taxon>PACMAD clade</taxon>
        <taxon>Arundinoideae</taxon>
        <taxon>Arundineae</taxon>
        <taxon>Arundo</taxon>
    </lineage>
</organism>
<dbReference type="AlphaFoldDB" id="A0A0A8Z7Y4"/>
<proteinExistence type="predicted"/>